<name>A0AAV6JC06_9ERIC</name>
<dbReference type="AlphaFoldDB" id="A0AAV6JC06"/>
<dbReference type="Pfam" id="PF10172">
    <property type="entry name" value="DDA1"/>
    <property type="match status" value="1"/>
</dbReference>
<dbReference type="GO" id="GO:0080008">
    <property type="term" value="C:Cul4-RING E3 ubiquitin ligase complex"/>
    <property type="evidence" value="ECO:0007669"/>
    <property type="project" value="TreeGrafter"/>
</dbReference>
<reference evidence="4" key="1">
    <citation type="submission" date="2020-08" db="EMBL/GenBank/DDBJ databases">
        <title>Plant Genome Project.</title>
        <authorList>
            <person name="Zhang R.-G."/>
        </authorList>
    </citation>
    <scope>NUCLEOTIDE SEQUENCE</scope>
    <source>
        <strain evidence="4">WSP0</strain>
        <tissue evidence="4">Leaf</tissue>
    </source>
</reference>
<feature type="region of interest" description="Disordered" evidence="2">
    <location>
        <begin position="1"/>
        <end position="24"/>
    </location>
</feature>
<accession>A0AAV6JC06</accession>
<dbReference type="GO" id="GO:0032436">
    <property type="term" value="P:positive regulation of proteasomal ubiquitin-dependent protein catabolic process"/>
    <property type="evidence" value="ECO:0007669"/>
    <property type="project" value="TreeGrafter"/>
</dbReference>
<dbReference type="EMBL" id="JACTNZ010000008">
    <property type="protein sequence ID" value="KAG5537174.1"/>
    <property type="molecule type" value="Genomic_DNA"/>
</dbReference>
<evidence type="ECO:0000259" key="3">
    <source>
        <dbReference type="Pfam" id="PF10172"/>
    </source>
</evidence>
<sequence length="191" mass="20508">MAGSSAPPSDSNPPAAGGGASKYLANLPSRGLFSSTVLSSNPGGMRVYICDHDTAPPDDQLIKTNQTNILIRSLMLKKQKGDSSSKDIKGASPSEASRKRPAERALDGRASAKRGATNNQAGSRQGIEAQVMSVVAYCTIRNVTLDSQFDKTKEKMQIVLQYSNISLPPEDFLPFFISSVSLHLDLCFSYH</sequence>
<evidence type="ECO:0000256" key="1">
    <source>
        <dbReference type="ARBA" id="ARBA00008042"/>
    </source>
</evidence>
<evidence type="ECO:0000313" key="5">
    <source>
        <dbReference type="Proteomes" id="UP000823749"/>
    </source>
</evidence>
<proteinExistence type="inferred from homology"/>
<feature type="compositionally biased region" description="Basic and acidic residues" evidence="2">
    <location>
        <begin position="79"/>
        <end position="89"/>
    </location>
</feature>
<comment type="caution">
    <text evidence="4">The sequence shown here is derived from an EMBL/GenBank/DDBJ whole genome shotgun (WGS) entry which is preliminary data.</text>
</comment>
<feature type="region of interest" description="Disordered" evidence="2">
    <location>
        <begin position="76"/>
        <end position="124"/>
    </location>
</feature>
<feature type="domain" description="DET1- and DDB1-associated protein 1" evidence="3">
    <location>
        <begin position="23"/>
        <end position="80"/>
    </location>
</feature>
<evidence type="ECO:0000256" key="2">
    <source>
        <dbReference type="SAM" id="MobiDB-lite"/>
    </source>
</evidence>
<dbReference type="Proteomes" id="UP000823749">
    <property type="component" value="Chromosome 8"/>
</dbReference>
<dbReference type="InterPro" id="IPR033575">
    <property type="entry name" value="DDA1-like"/>
</dbReference>
<evidence type="ECO:0000313" key="4">
    <source>
        <dbReference type="EMBL" id="KAG5537174.1"/>
    </source>
</evidence>
<dbReference type="PANTHER" id="PTHR31879">
    <property type="entry name" value="DET1- AND DDB1-ASSOCIATED PROTEIN 1"/>
    <property type="match status" value="1"/>
</dbReference>
<feature type="compositionally biased region" description="Basic and acidic residues" evidence="2">
    <location>
        <begin position="96"/>
        <end position="107"/>
    </location>
</feature>
<comment type="similarity">
    <text evidence="1">Belongs to the DDA1 family.</text>
</comment>
<dbReference type="InterPro" id="IPR018276">
    <property type="entry name" value="DDA1_dom"/>
</dbReference>
<protein>
    <recommendedName>
        <fullName evidence="3">DET1- and DDB1-associated protein 1 domain-containing protein</fullName>
    </recommendedName>
</protein>
<keyword evidence="5" id="KW-1185">Reference proteome</keyword>
<dbReference type="PANTHER" id="PTHR31879:SF2">
    <property type="entry name" value="DET1- AND DDB1-ASSOCIATED PROTEIN 1"/>
    <property type="match status" value="1"/>
</dbReference>
<gene>
    <name evidence="4" type="ORF">RHGRI_024565</name>
</gene>
<feature type="compositionally biased region" description="Low complexity" evidence="2">
    <location>
        <begin position="1"/>
        <end position="15"/>
    </location>
</feature>
<organism evidence="4 5">
    <name type="scientific">Rhododendron griersonianum</name>
    <dbReference type="NCBI Taxonomy" id="479676"/>
    <lineage>
        <taxon>Eukaryota</taxon>
        <taxon>Viridiplantae</taxon>
        <taxon>Streptophyta</taxon>
        <taxon>Embryophyta</taxon>
        <taxon>Tracheophyta</taxon>
        <taxon>Spermatophyta</taxon>
        <taxon>Magnoliopsida</taxon>
        <taxon>eudicotyledons</taxon>
        <taxon>Gunneridae</taxon>
        <taxon>Pentapetalae</taxon>
        <taxon>asterids</taxon>
        <taxon>Ericales</taxon>
        <taxon>Ericaceae</taxon>
        <taxon>Ericoideae</taxon>
        <taxon>Rhodoreae</taxon>
        <taxon>Rhododendron</taxon>
    </lineage>
</organism>